<sequence length="74" mass="8016">MRSPRIKAALRRAWGRLVLRAIRPALEESGRAAVELSSDGQTYQAGIGMTTDGRIYRAGIDLASSQASRERGSV</sequence>
<dbReference type="Proteomes" id="UP001501706">
    <property type="component" value="Unassembled WGS sequence"/>
</dbReference>
<evidence type="ECO:0000313" key="2">
    <source>
        <dbReference type="Proteomes" id="UP001501706"/>
    </source>
</evidence>
<accession>A0ABN1BAD5</accession>
<dbReference type="EMBL" id="BAAAEN010000002">
    <property type="protein sequence ID" value="GAA0493563.1"/>
    <property type="molecule type" value="Genomic_DNA"/>
</dbReference>
<evidence type="ECO:0000313" key="1">
    <source>
        <dbReference type="EMBL" id="GAA0493563.1"/>
    </source>
</evidence>
<reference evidence="1 2" key="1">
    <citation type="journal article" date="2019" name="Int. J. Syst. Evol. Microbiol.">
        <title>The Global Catalogue of Microorganisms (GCM) 10K type strain sequencing project: providing services to taxonomists for standard genome sequencing and annotation.</title>
        <authorList>
            <consortium name="The Broad Institute Genomics Platform"/>
            <consortium name="The Broad Institute Genome Sequencing Center for Infectious Disease"/>
            <person name="Wu L."/>
            <person name="Ma J."/>
        </authorList>
    </citation>
    <scope>NUCLEOTIDE SEQUENCE [LARGE SCALE GENOMIC DNA]</scope>
    <source>
        <strain evidence="1 2">JCM 14330</strain>
    </source>
</reference>
<gene>
    <name evidence="1" type="ORF">GCM10009097_06770</name>
</gene>
<organism evidence="1 2">
    <name type="scientific">Pigmentiphaga daeguensis</name>
    <dbReference type="NCBI Taxonomy" id="414049"/>
    <lineage>
        <taxon>Bacteria</taxon>
        <taxon>Pseudomonadati</taxon>
        <taxon>Pseudomonadota</taxon>
        <taxon>Betaproteobacteria</taxon>
        <taxon>Burkholderiales</taxon>
        <taxon>Alcaligenaceae</taxon>
        <taxon>Pigmentiphaga</taxon>
    </lineage>
</organism>
<keyword evidence="2" id="KW-1185">Reference proteome</keyword>
<dbReference type="RefSeq" id="WP_343927140.1">
    <property type="nucleotide sequence ID" value="NZ_BAAAEN010000002.1"/>
</dbReference>
<comment type="caution">
    <text evidence="1">The sequence shown here is derived from an EMBL/GenBank/DDBJ whole genome shotgun (WGS) entry which is preliminary data.</text>
</comment>
<protein>
    <submittedName>
        <fullName evidence="1">Uncharacterized protein</fullName>
    </submittedName>
</protein>
<name>A0ABN1BAD5_9BURK</name>
<proteinExistence type="predicted"/>